<dbReference type="GO" id="GO:0006508">
    <property type="term" value="P:proteolysis"/>
    <property type="evidence" value="ECO:0007669"/>
    <property type="project" value="UniProtKB-KW"/>
</dbReference>
<dbReference type="PANTHER" id="PTHR47016:SF5">
    <property type="entry name" value="CLP DOMAIN SUPERFAMILY PROTEIN"/>
    <property type="match status" value="1"/>
</dbReference>
<keyword evidence="3" id="KW-0378">Hydrolase</keyword>
<comment type="caution">
    <text evidence="3">The sequence shown here is derived from an EMBL/GenBank/DDBJ whole genome shotgun (WGS) entry which is preliminary data.</text>
</comment>
<evidence type="ECO:0000259" key="2">
    <source>
        <dbReference type="PROSITE" id="PS51903"/>
    </source>
</evidence>
<evidence type="ECO:0000313" key="3">
    <source>
        <dbReference type="EMBL" id="MEN3537919.1"/>
    </source>
</evidence>
<evidence type="ECO:0000313" key="4">
    <source>
        <dbReference type="Proteomes" id="UP001447516"/>
    </source>
</evidence>
<dbReference type="Gene3D" id="1.10.1780.10">
    <property type="entry name" value="Clp, N-terminal domain"/>
    <property type="match status" value="1"/>
</dbReference>
<accession>A0ABV0ARL7</accession>
<keyword evidence="3" id="KW-0645">Protease</keyword>
<dbReference type="InterPro" id="IPR036628">
    <property type="entry name" value="Clp_N_dom_sf"/>
</dbReference>
<dbReference type="InterPro" id="IPR004176">
    <property type="entry name" value="Clp_R_N"/>
</dbReference>
<organism evidence="3 4">
    <name type="scientific">Microbispora maris</name>
    <dbReference type="NCBI Taxonomy" id="3144104"/>
    <lineage>
        <taxon>Bacteria</taxon>
        <taxon>Bacillati</taxon>
        <taxon>Actinomycetota</taxon>
        <taxon>Actinomycetes</taxon>
        <taxon>Streptosporangiales</taxon>
        <taxon>Streptosporangiaceae</taxon>
        <taxon>Microbispora</taxon>
    </lineage>
</organism>
<dbReference type="PROSITE" id="PS51903">
    <property type="entry name" value="CLP_R"/>
    <property type="match status" value="1"/>
</dbReference>
<reference evidence="3 4" key="1">
    <citation type="submission" date="2024-05" db="EMBL/GenBank/DDBJ databases">
        <title>Microbispora sp.ZYX-F-249.</title>
        <authorList>
            <person name="Xie H."/>
        </authorList>
    </citation>
    <scope>NUCLEOTIDE SEQUENCE [LARGE SCALE GENOMIC DNA]</scope>
    <source>
        <strain evidence="3 4">ZYX-F-249</strain>
    </source>
</reference>
<dbReference type="Proteomes" id="UP001447516">
    <property type="component" value="Unassembled WGS sequence"/>
</dbReference>
<dbReference type="InterPro" id="IPR044217">
    <property type="entry name" value="CLPT1/2"/>
</dbReference>
<name>A0ABV0ARL7_9ACTN</name>
<sequence length="151" mass="16282">MYEKFTNRARRVVILAQEEARMFGHPSIGTEHVLLGLIREDEGIGAQVLKSLGLTLEDVRLQVKAIAGHGQAAPNPAEPIPFTPSGGKVLESANQESLGRGHDRIGTEHILLGLIRDGESGAARILVALGAGLDRIERSTNALVQQYYPAR</sequence>
<dbReference type="GO" id="GO:0008233">
    <property type="term" value="F:peptidase activity"/>
    <property type="evidence" value="ECO:0007669"/>
    <property type="project" value="UniProtKB-KW"/>
</dbReference>
<proteinExistence type="predicted"/>
<keyword evidence="4" id="KW-1185">Reference proteome</keyword>
<gene>
    <name evidence="3" type="ORF">AAH991_22585</name>
</gene>
<dbReference type="Pfam" id="PF02861">
    <property type="entry name" value="Clp_N"/>
    <property type="match status" value="1"/>
</dbReference>
<keyword evidence="1" id="KW-0677">Repeat</keyword>
<feature type="domain" description="Clp R" evidence="2">
    <location>
        <begin position="2"/>
        <end position="146"/>
    </location>
</feature>
<dbReference type="PANTHER" id="PTHR47016">
    <property type="entry name" value="ATP-DEPENDENT CLP PROTEASE ATP-BINDING SUBUNIT CLPT1, CHLOROPLASTIC"/>
    <property type="match status" value="1"/>
</dbReference>
<evidence type="ECO:0000256" key="1">
    <source>
        <dbReference type="PROSITE-ProRule" id="PRU01251"/>
    </source>
</evidence>
<protein>
    <submittedName>
        <fullName evidence="3">Clp protease N-terminal domain-containing protein</fullName>
    </submittedName>
</protein>
<dbReference type="SUPFAM" id="SSF81923">
    <property type="entry name" value="Double Clp-N motif"/>
    <property type="match status" value="1"/>
</dbReference>
<dbReference type="EMBL" id="JBDJAW010000019">
    <property type="protein sequence ID" value="MEN3537919.1"/>
    <property type="molecule type" value="Genomic_DNA"/>
</dbReference>